<feature type="transmembrane region" description="Helical" evidence="1">
    <location>
        <begin position="299"/>
        <end position="319"/>
    </location>
</feature>
<reference evidence="3 4" key="1">
    <citation type="submission" date="2014-03" db="EMBL/GenBank/DDBJ databases">
        <title>Genomics of Bifidobacteria.</title>
        <authorList>
            <person name="Ventura M."/>
            <person name="Milani C."/>
            <person name="Lugli G.A."/>
        </authorList>
    </citation>
    <scope>NUCLEOTIDE SEQUENCE [LARGE SCALE GENOMIC DNA]</scope>
    <source>
        <strain evidence="3 4">DSM 22767</strain>
    </source>
</reference>
<feature type="domain" description="CAAX prenyl protease 2/Lysostaphin resistance protein A-like" evidence="2">
    <location>
        <begin position="163"/>
        <end position="249"/>
    </location>
</feature>
<keyword evidence="3" id="KW-0645">Protease</keyword>
<dbReference type="GO" id="GO:0006508">
    <property type="term" value="P:proteolysis"/>
    <property type="evidence" value="ECO:0007669"/>
    <property type="project" value="UniProtKB-KW"/>
</dbReference>
<comment type="caution">
    <text evidence="3">The sequence shown here is derived from an EMBL/GenBank/DDBJ whole genome shotgun (WGS) entry which is preliminary data.</text>
</comment>
<feature type="transmembrane region" description="Helical" evidence="1">
    <location>
        <begin position="166"/>
        <end position="183"/>
    </location>
</feature>
<dbReference type="InterPro" id="IPR003675">
    <property type="entry name" value="Rce1/LyrA-like_dom"/>
</dbReference>
<name>A0A086ZK80_9BIFI</name>
<dbReference type="OrthoDB" id="8453431at2"/>
<accession>A0A086ZK80</accession>
<dbReference type="InterPro" id="IPR052710">
    <property type="entry name" value="CAAX_protease"/>
</dbReference>
<keyword evidence="3" id="KW-0378">Hydrolase</keyword>
<evidence type="ECO:0000313" key="3">
    <source>
        <dbReference type="EMBL" id="KFI46930.1"/>
    </source>
</evidence>
<dbReference type="Proteomes" id="UP000029096">
    <property type="component" value="Unassembled WGS sequence"/>
</dbReference>
<keyword evidence="1" id="KW-1133">Transmembrane helix</keyword>
<dbReference type="GO" id="GO:0080120">
    <property type="term" value="P:CAAX-box protein maturation"/>
    <property type="evidence" value="ECO:0007669"/>
    <property type="project" value="UniProtKB-ARBA"/>
</dbReference>
<sequence length="320" mass="34873">MTNVTVGVDIKEEVNDLGVNGKGVGLSPRKAVGRSALFLLILMVATNFVGFICVGLLHGKNVGPDEYTKLTTALTMVVEVVVVAIVCWYCRWRACGKRREGGNLSAHPTHHDAMTIGRLLMLFAMLAAVMMLETASGELVQFGVHAAGSSAANPISSVSDLAQNTWYIWLFMCVVGPVCEELLFRGAILRTLRQYGEVFAVVTSSVLFALFHGNAFQLQVVLLGLLLGYVTCRYSIKYAIGLHVVNNVLASMLSDIPDLALWVVGGVCLVAALIAYYAYRGVQKSQWIPNAPHVYRAWLSPLFLILVVLMIVEIVLQLVM</sequence>
<dbReference type="PANTHER" id="PTHR36435:SF1">
    <property type="entry name" value="CAAX AMINO TERMINAL PROTEASE FAMILY PROTEIN"/>
    <property type="match status" value="1"/>
</dbReference>
<keyword evidence="1" id="KW-0812">Transmembrane</keyword>
<dbReference type="PANTHER" id="PTHR36435">
    <property type="entry name" value="SLR1288 PROTEIN"/>
    <property type="match status" value="1"/>
</dbReference>
<feature type="transmembrane region" description="Helical" evidence="1">
    <location>
        <begin position="113"/>
        <end position="132"/>
    </location>
</feature>
<feature type="transmembrane region" description="Helical" evidence="1">
    <location>
        <begin position="195"/>
        <end position="212"/>
    </location>
</feature>
<dbReference type="EMBL" id="JGYP01000001">
    <property type="protein sequence ID" value="KFI46930.1"/>
    <property type="molecule type" value="Genomic_DNA"/>
</dbReference>
<keyword evidence="4" id="KW-1185">Reference proteome</keyword>
<evidence type="ECO:0000313" key="4">
    <source>
        <dbReference type="Proteomes" id="UP000029096"/>
    </source>
</evidence>
<dbReference type="GO" id="GO:0004175">
    <property type="term" value="F:endopeptidase activity"/>
    <property type="evidence" value="ECO:0007669"/>
    <property type="project" value="UniProtKB-ARBA"/>
</dbReference>
<feature type="transmembrane region" description="Helical" evidence="1">
    <location>
        <begin position="70"/>
        <end position="92"/>
    </location>
</feature>
<protein>
    <submittedName>
        <fullName evidence="3">CAAX amino terminal protease</fullName>
    </submittedName>
</protein>
<dbReference type="eggNOG" id="COG1266">
    <property type="taxonomic scope" value="Bacteria"/>
</dbReference>
<proteinExistence type="predicted"/>
<keyword evidence="1" id="KW-0472">Membrane</keyword>
<feature type="transmembrane region" description="Helical" evidence="1">
    <location>
        <begin position="259"/>
        <end position="279"/>
    </location>
</feature>
<evidence type="ECO:0000256" key="1">
    <source>
        <dbReference type="SAM" id="Phobius"/>
    </source>
</evidence>
<gene>
    <name evidence="3" type="ORF">BBOH_0404</name>
</gene>
<evidence type="ECO:0000259" key="2">
    <source>
        <dbReference type="Pfam" id="PF02517"/>
    </source>
</evidence>
<feature type="transmembrane region" description="Helical" evidence="1">
    <location>
        <begin position="36"/>
        <end position="58"/>
    </location>
</feature>
<organism evidence="3 4">
    <name type="scientific">Bifidobacterium bohemicum DSM 22767</name>
    <dbReference type="NCBI Taxonomy" id="1437606"/>
    <lineage>
        <taxon>Bacteria</taxon>
        <taxon>Bacillati</taxon>
        <taxon>Actinomycetota</taxon>
        <taxon>Actinomycetes</taxon>
        <taxon>Bifidobacteriales</taxon>
        <taxon>Bifidobacteriaceae</taxon>
        <taxon>Bifidobacterium</taxon>
    </lineage>
</organism>
<dbReference type="STRING" id="1437606.BBOH_0404"/>
<dbReference type="RefSeq" id="WP_033520467.1">
    <property type="nucleotide sequence ID" value="NZ_JDUS01000001.1"/>
</dbReference>
<dbReference type="Pfam" id="PF02517">
    <property type="entry name" value="Rce1-like"/>
    <property type="match status" value="1"/>
</dbReference>
<dbReference type="AlphaFoldDB" id="A0A086ZK80"/>